<evidence type="ECO:0000313" key="2">
    <source>
        <dbReference type="EMBL" id="GAA4245202.1"/>
    </source>
</evidence>
<evidence type="ECO:0000256" key="1">
    <source>
        <dbReference type="SAM" id="Phobius"/>
    </source>
</evidence>
<feature type="transmembrane region" description="Helical" evidence="1">
    <location>
        <begin position="66"/>
        <end position="88"/>
    </location>
</feature>
<name>A0ABP8CZ65_9ACTN</name>
<evidence type="ECO:0008006" key="4">
    <source>
        <dbReference type="Google" id="ProtNLM"/>
    </source>
</evidence>
<keyword evidence="1" id="KW-1133">Transmembrane helix</keyword>
<dbReference type="Pfam" id="PF14329">
    <property type="entry name" value="DUF4386"/>
    <property type="match status" value="1"/>
</dbReference>
<organism evidence="2 3">
    <name type="scientific">Dactylosporangium darangshiense</name>
    <dbReference type="NCBI Taxonomy" id="579108"/>
    <lineage>
        <taxon>Bacteria</taxon>
        <taxon>Bacillati</taxon>
        <taxon>Actinomycetota</taxon>
        <taxon>Actinomycetes</taxon>
        <taxon>Micromonosporales</taxon>
        <taxon>Micromonosporaceae</taxon>
        <taxon>Dactylosporangium</taxon>
    </lineage>
</organism>
<keyword evidence="1" id="KW-0472">Membrane</keyword>
<proteinExistence type="predicted"/>
<gene>
    <name evidence="2" type="ORF">GCM10022255_011550</name>
</gene>
<keyword evidence="3" id="KW-1185">Reference proteome</keyword>
<dbReference type="EMBL" id="BAABAT010000002">
    <property type="protein sequence ID" value="GAA4245202.1"/>
    <property type="molecule type" value="Genomic_DNA"/>
</dbReference>
<dbReference type="InterPro" id="IPR025495">
    <property type="entry name" value="DUF4386"/>
</dbReference>
<feature type="transmembrane region" description="Helical" evidence="1">
    <location>
        <begin position="168"/>
        <end position="188"/>
    </location>
</feature>
<feature type="transmembrane region" description="Helical" evidence="1">
    <location>
        <begin position="137"/>
        <end position="156"/>
    </location>
</feature>
<reference evidence="3" key="1">
    <citation type="journal article" date="2019" name="Int. J. Syst. Evol. Microbiol.">
        <title>The Global Catalogue of Microorganisms (GCM) 10K type strain sequencing project: providing services to taxonomists for standard genome sequencing and annotation.</title>
        <authorList>
            <consortium name="The Broad Institute Genomics Platform"/>
            <consortium name="The Broad Institute Genome Sequencing Center for Infectious Disease"/>
            <person name="Wu L."/>
            <person name="Ma J."/>
        </authorList>
    </citation>
    <scope>NUCLEOTIDE SEQUENCE [LARGE SCALE GENOMIC DNA]</scope>
    <source>
        <strain evidence="3">JCM 17441</strain>
    </source>
</reference>
<protein>
    <recommendedName>
        <fullName evidence="4">DUF4386 domain-containing protein</fullName>
    </recommendedName>
</protein>
<sequence length="206" mass="21579">MTGALFLTATVAGVISVPLIAPDNGPHARQAGALMVLIMAGAIALIPTTLFPVLRRYGEARALGYVAARLLEVVMLLPAAAGPLMAVAAPSPPVEALVRTEERWGQPASTLFFCLGAVLFYTLLWRARLVPRWLSGWALVAIAPYVAGAVIVLFGVVDPASPVNSAMYAPLALNELVLAVWLLARGFAVRAAAEVPQRPAPVPQGV</sequence>
<feature type="transmembrane region" description="Helical" evidence="1">
    <location>
        <begin position="108"/>
        <end position="125"/>
    </location>
</feature>
<dbReference type="Proteomes" id="UP001500620">
    <property type="component" value="Unassembled WGS sequence"/>
</dbReference>
<accession>A0ABP8CZ65</accession>
<feature type="transmembrane region" description="Helical" evidence="1">
    <location>
        <begin position="32"/>
        <end position="54"/>
    </location>
</feature>
<keyword evidence="1" id="KW-0812">Transmembrane</keyword>
<comment type="caution">
    <text evidence="2">The sequence shown here is derived from an EMBL/GenBank/DDBJ whole genome shotgun (WGS) entry which is preliminary data.</text>
</comment>
<evidence type="ECO:0000313" key="3">
    <source>
        <dbReference type="Proteomes" id="UP001500620"/>
    </source>
</evidence>